<dbReference type="Pfam" id="PF11209">
    <property type="entry name" value="LmeA"/>
    <property type="match status" value="1"/>
</dbReference>
<accession>A0A6L9SF65</accession>
<dbReference type="EMBL" id="JAAGOA010000025">
    <property type="protein sequence ID" value="NEE03739.1"/>
    <property type="molecule type" value="Genomic_DNA"/>
</dbReference>
<sequence>MARSRRRRSRAWVWLVVLLVLAALAVGAELLARAVVKDRIAAFVADEWGGTAEVSLGTSPVIPRLINRELATVEIDAQGLSYRSMTGASAHAELTDARWLGGNDISAASAVMDVDVPSEGLEQAIVDALPGQLVDVEVIPLPETEQLEVRAQPEGAATLVVTPGLDGDSVIAEIDEVDVGEQLPGLDVEIDQAGTYRISDLSGLPLGLRAQQLTVTGDGVSLNLDSSS</sequence>
<gene>
    <name evidence="1" type="ORF">G1H10_26580</name>
</gene>
<proteinExistence type="predicted"/>
<protein>
    <submittedName>
        <fullName evidence="1">DUF2993 domain-containing protein</fullName>
    </submittedName>
</protein>
<dbReference type="Proteomes" id="UP000475214">
    <property type="component" value="Unassembled WGS sequence"/>
</dbReference>
<comment type="caution">
    <text evidence="1">The sequence shown here is derived from an EMBL/GenBank/DDBJ whole genome shotgun (WGS) entry which is preliminary data.</text>
</comment>
<evidence type="ECO:0000313" key="1">
    <source>
        <dbReference type="EMBL" id="NEE03739.1"/>
    </source>
</evidence>
<organism evidence="1 2">
    <name type="scientific">Phytoactinopolyspora halotolerans</name>
    <dbReference type="NCBI Taxonomy" id="1981512"/>
    <lineage>
        <taxon>Bacteria</taxon>
        <taxon>Bacillati</taxon>
        <taxon>Actinomycetota</taxon>
        <taxon>Actinomycetes</taxon>
        <taxon>Jiangellales</taxon>
        <taxon>Jiangellaceae</taxon>
        <taxon>Phytoactinopolyspora</taxon>
    </lineage>
</organism>
<name>A0A6L9SF65_9ACTN</name>
<dbReference type="AlphaFoldDB" id="A0A6L9SF65"/>
<reference evidence="1 2" key="1">
    <citation type="submission" date="2020-02" db="EMBL/GenBank/DDBJ databases">
        <authorList>
            <person name="Li X.-J."/>
            <person name="Han X.-M."/>
        </authorList>
    </citation>
    <scope>NUCLEOTIDE SEQUENCE [LARGE SCALE GENOMIC DNA]</scope>
    <source>
        <strain evidence="1 2">CCTCC AB 2017055</strain>
    </source>
</reference>
<dbReference type="RefSeq" id="WP_163743669.1">
    <property type="nucleotide sequence ID" value="NZ_JAAGOA010000025.1"/>
</dbReference>
<dbReference type="InterPro" id="IPR021373">
    <property type="entry name" value="DUF2993"/>
</dbReference>
<evidence type="ECO:0000313" key="2">
    <source>
        <dbReference type="Proteomes" id="UP000475214"/>
    </source>
</evidence>
<keyword evidence="2" id="KW-1185">Reference proteome</keyword>